<comment type="caution">
    <text evidence="2">The sequence shown here is derived from an EMBL/GenBank/DDBJ whole genome shotgun (WGS) entry which is preliminary data.</text>
</comment>
<dbReference type="SUPFAM" id="SSF50729">
    <property type="entry name" value="PH domain-like"/>
    <property type="match status" value="1"/>
</dbReference>
<gene>
    <name evidence="2" type="ORF">ONZ51_g10578</name>
</gene>
<name>A0AAD7X6J8_9APHY</name>
<evidence type="ECO:0000313" key="3">
    <source>
        <dbReference type="Proteomes" id="UP001215151"/>
    </source>
</evidence>
<dbReference type="PANTHER" id="PTHR31606">
    <property type="entry name" value="WW DOMAIN BINDING PROTEIN 2, ISOFORM E"/>
    <property type="match status" value="1"/>
</dbReference>
<dbReference type="EMBL" id="JAPEVG010000428">
    <property type="protein sequence ID" value="KAJ8462932.1"/>
    <property type="molecule type" value="Genomic_DNA"/>
</dbReference>
<proteinExistence type="predicted"/>
<reference evidence="2" key="1">
    <citation type="submission" date="2022-11" db="EMBL/GenBank/DDBJ databases">
        <title>Genome Sequence of Cubamyces cubensis.</title>
        <authorList>
            <person name="Buettner E."/>
        </authorList>
    </citation>
    <scope>NUCLEOTIDE SEQUENCE</scope>
    <source>
        <strain evidence="2">MPL-01</strain>
    </source>
</reference>
<evidence type="ECO:0000256" key="1">
    <source>
        <dbReference type="SAM" id="MobiDB-lite"/>
    </source>
</evidence>
<organism evidence="2 3">
    <name type="scientific">Trametes cubensis</name>
    <dbReference type="NCBI Taxonomy" id="1111947"/>
    <lineage>
        <taxon>Eukaryota</taxon>
        <taxon>Fungi</taxon>
        <taxon>Dikarya</taxon>
        <taxon>Basidiomycota</taxon>
        <taxon>Agaricomycotina</taxon>
        <taxon>Agaricomycetes</taxon>
        <taxon>Polyporales</taxon>
        <taxon>Polyporaceae</taxon>
        <taxon>Trametes</taxon>
    </lineage>
</organism>
<dbReference type="PANTHER" id="PTHR31606:SF1">
    <property type="entry name" value="WW DOMAIN BINDING PROTEIN 2, ISOFORM E"/>
    <property type="match status" value="1"/>
</dbReference>
<dbReference type="GO" id="GO:0005634">
    <property type="term" value="C:nucleus"/>
    <property type="evidence" value="ECO:0007669"/>
    <property type="project" value="TreeGrafter"/>
</dbReference>
<dbReference type="AlphaFoldDB" id="A0AAD7X6J8"/>
<dbReference type="GO" id="GO:0031490">
    <property type="term" value="F:chromatin DNA binding"/>
    <property type="evidence" value="ECO:0007669"/>
    <property type="project" value="TreeGrafter"/>
</dbReference>
<protein>
    <submittedName>
        <fullName evidence="2">Uncharacterized protein</fullName>
    </submittedName>
</protein>
<feature type="compositionally biased region" description="Low complexity" evidence="1">
    <location>
        <begin position="42"/>
        <end position="57"/>
    </location>
</feature>
<keyword evidence="3" id="KW-1185">Reference proteome</keyword>
<sequence length="209" mass="22308">MALNAVALTQDRLPRPLHANENFPYGIQEGVKLTLALLPGSSVSPSGPSSSGSSSGSKQSDGVTEKGTMALSNYRLIFISNPPSDKHKPAFESFAVPLADILSTKYEQSVFKGNHLLLDVKPTPRGGLSDPTRVEVRFDGNGLYKFACALDEARERAIYMKRQSAEEEEGLPAYSTPGPSGASTPYAPGDIPDENPPGNDMTHAAGDWM</sequence>
<feature type="region of interest" description="Disordered" evidence="1">
    <location>
        <begin position="42"/>
        <end position="64"/>
    </location>
</feature>
<dbReference type="InterPro" id="IPR044852">
    <property type="entry name" value="WBP2-like"/>
</dbReference>
<accession>A0AAD7X6J8</accession>
<dbReference type="GO" id="GO:0003713">
    <property type="term" value="F:transcription coactivator activity"/>
    <property type="evidence" value="ECO:0007669"/>
    <property type="project" value="InterPro"/>
</dbReference>
<feature type="region of interest" description="Disordered" evidence="1">
    <location>
        <begin position="164"/>
        <end position="209"/>
    </location>
</feature>
<dbReference type="Proteomes" id="UP001215151">
    <property type="component" value="Unassembled WGS sequence"/>
</dbReference>
<evidence type="ECO:0000313" key="2">
    <source>
        <dbReference type="EMBL" id="KAJ8462932.1"/>
    </source>
</evidence>